<sequence length="327" mass="37240">MIEKYLDPKVAFVDKIPDERKGYFVQVVILREAQSHLCFTTEGRILNTAILEAGYENPTKITRVVMLKRKQVAPERREGKLIRRRLIQEQNLQVAAEESKNCSLIENLCSKCPDCLLYGFAAQGGDDVARKSRVITDSAFSVQPYEQIVEELTLNAVDEITHTTKSALSSREYVKPGVVFPCVETFADVTKEEFLYLLINILYTTRYGAEASRIGTMKNKIVGIYATAGEVFTNLELTKHFYDKLSSTSFDLNNFMAAYPEIEQKIISSSPIKVYGILSGQKLEVFLNEFCKKLNEDDKYLIGIFNNVEQKVKEYLESKSQKEKKSK</sequence>
<accession>G2PT71</accession>
<dbReference type="AlphaFoldDB" id="G2PT71"/>
<dbReference type="Proteomes" id="UP000009257">
    <property type="component" value="Chromosome"/>
</dbReference>
<protein>
    <submittedName>
        <fullName evidence="1">CRISPR-associated protein Csc2</fullName>
    </submittedName>
</protein>
<dbReference type="KEGG" id="clc:Calla_1628"/>
<dbReference type="InterPro" id="IPR017574">
    <property type="entry name" value="CRISPR-assoc_prot_Cas7/Csc2"/>
</dbReference>
<dbReference type="HOGENOM" id="CLU_836051_0_0_9"/>
<dbReference type="NCBIfam" id="TIGR03157">
    <property type="entry name" value="cas_Csc2"/>
    <property type="match status" value="1"/>
</dbReference>
<evidence type="ECO:0000313" key="1">
    <source>
        <dbReference type="EMBL" id="AEM74230.1"/>
    </source>
</evidence>
<dbReference type="EMBL" id="CP003001">
    <property type="protein sequence ID" value="AEM74230.1"/>
    <property type="molecule type" value="Genomic_DNA"/>
</dbReference>
<proteinExistence type="predicted"/>
<dbReference type="Pfam" id="PF18320">
    <property type="entry name" value="Csc2"/>
    <property type="match status" value="1"/>
</dbReference>
<organism evidence="1 2">
    <name type="scientific">Caldicellulosiruptor acetigenus 6A</name>
    <dbReference type="NCBI Taxonomy" id="632516"/>
    <lineage>
        <taxon>Bacteria</taxon>
        <taxon>Bacillati</taxon>
        <taxon>Bacillota</taxon>
        <taxon>Bacillota incertae sedis</taxon>
        <taxon>Caldicellulosiruptorales</taxon>
        <taxon>Caldicellulosiruptoraceae</taxon>
        <taxon>Caldicellulosiruptor</taxon>
    </lineage>
</organism>
<reference evidence="1 2" key="1">
    <citation type="submission" date="2011-08" db="EMBL/GenBank/DDBJ databases">
        <title>Complete sequence of Caldicellulosiruptor lactoaceticus 6A.</title>
        <authorList>
            <consortium name="US DOE Joint Genome Institute"/>
            <person name="Lucas S."/>
            <person name="Han J."/>
            <person name="Lapidus A."/>
            <person name="Cheng J.-F."/>
            <person name="Goodwin L."/>
            <person name="Pitluck S."/>
            <person name="Peters L."/>
            <person name="Davenport K."/>
            <person name="Detter J.C."/>
            <person name="Han C."/>
            <person name="Tapia R."/>
            <person name="Land M."/>
            <person name="Hauser L."/>
            <person name="Kyrpides N."/>
            <person name="Ivanova N."/>
            <person name="Ovchinnikova G."/>
            <person name="Pagani I."/>
            <person name="Blumer-Schuette S.E."/>
            <person name="Kelly R.M."/>
            <person name="Woyke T."/>
        </authorList>
    </citation>
    <scope>NUCLEOTIDE SEQUENCE [LARGE SCALE GENOMIC DNA]</scope>
    <source>
        <strain evidence="1 2">6A</strain>
    </source>
</reference>
<evidence type="ECO:0000313" key="2">
    <source>
        <dbReference type="Proteomes" id="UP000009257"/>
    </source>
</evidence>
<name>G2PT71_9FIRM</name>
<gene>
    <name evidence="1" type="ORF">Calla_1628</name>
</gene>
<dbReference type="RefSeq" id="WP_014042852.1">
    <property type="nucleotide sequence ID" value="NC_015949.1"/>
</dbReference>